<dbReference type="Pfam" id="PF07690">
    <property type="entry name" value="MFS_1"/>
    <property type="match status" value="1"/>
</dbReference>
<dbReference type="InterPro" id="IPR011701">
    <property type="entry name" value="MFS"/>
</dbReference>
<reference evidence="6" key="1">
    <citation type="journal article" date="2008" name="Nat. Genet.">
        <title>The Pristionchus pacificus genome provides a unique perspective on nematode lifestyle and parasitism.</title>
        <authorList>
            <person name="Dieterich C."/>
            <person name="Clifton S.W."/>
            <person name="Schuster L.N."/>
            <person name="Chinwalla A."/>
            <person name="Delehaunty K."/>
            <person name="Dinkelacker I."/>
            <person name="Fulton L."/>
            <person name="Fulton R."/>
            <person name="Godfrey J."/>
            <person name="Minx P."/>
            <person name="Mitreva M."/>
            <person name="Roeseler W."/>
            <person name="Tian H."/>
            <person name="Witte H."/>
            <person name="Yang S.P."/>
            <person name="Wilson R.K."/>
            <person name="Sommer R.J."/>
        </authorList>
    </citation>
    <scope>NUCLEOTIDE SEQUENCE [LARGE SCALE GENOMIC DNA]</scope>
    <source>
        <strain evidence="6">PS312</strain>
    </source>
</reference>
<evidence type="ECO:0000256" key="3">
    <source>
        <dbReference type="ARBA" id="ARBA00022989"/>
    </source>
</evidence>
<evidence type="ECO:0000256" key="4">
    <source>
        <dbReference type="ARBA" id="ARBA00023136"/>
    </source>
</evidence>
<proteinExistence type="predicted"/>
<gene>
    <name evidence="5" type="primary">WBGene00111549</name>
</gene>
<name>A0A2A6BBZ7_PRIPA</name>
<keyword evidence="6" id="KW-1185">Reference proteome</keyword>
<keyword evidence="4" id="KW-0472">Membrane</keyword>
<dbReference type="Proteomes" id="UP000005239">
    <property type="component" value="Unassembled WGS sequence"/>
</dbReference>
<dbReference type="FunFam" id="1.20.1250.20:FF:000355">
    <property type="entry name" value="SLC (SoLute Carrier) homolog"/>
    <property type="match status" value="1"/>
</dbReference>
<dbReference type="AlphaFoldDB" id="A0A2A6BBZ7"/>
<evidence type="ECO:0000313" key="5">
    <source>
        <dbReference type="EnsemblMetazoa" id="PPA21995.1"/>
    </source>
</evidence>
<dbReference type="InterPro" id="IPR020846">
    <property type="entry name" value="MFS_dom"/>
</dbReference>
<reference evidence="5" key="2">
    <citation type="submission" date="2022-06" db="UniProtKB">
        <authorList>
            <consortium name="EnsemblMetazoa"/>
        </authorList>
    </citation>
    <scope>IDENTIFICATION</scope>
    <source>
        <strain evidence="5">PS312</strain>
    </source>
</reference>
<dbReference type="GO" id="GO:0022857">
    <property type="term" value="F:transmembrane transporter activity"/>
    <property type="evidence" value="ECO:0000318"/>
    <property type="project" value="GO_Central"/>
</dbReference>
<dbReference type="InterPro" id="IPR036259">
    <property type="entry name" value="MFS_trans_sf"/>
</dbReference>
<protein>
    <submittedName>
        <fullName evidence="5">Membrane transporter</fullName>
    </submittedName>
</protein>
<dbReference type="Gene3D" id="1.20.1250.20">
    <property type="entry name" value="MFS general substrate transporter like domains"/>
    <property type="match status" value="2"/>
</dbReference>
<dbReference type="OrthoDB" id="5817502at2759"/>
<dbReference type="PANTHER" id="PTHR11662">
    <property type="entry name" value="SOLUTE CARRIER FAMILY 17"/>
    <property type="match status" value="1"/>
</dbReference>
<evidence type="ECO:0000256" key="1">
    <source>
        <dbReference type="ARBA" id="ARBA00004141"/>
    </source>
</evidence>
<dbReference type="PROSITE" id="PS50850">
    <property type="entry name" value="MFS"/>
    <property type="match status" value="1"/>
</dbReference>
<dbReference type="SUPFAM" id="SSF103473">
    <property type="entry name" value="MFS general substrate transporter"/>
    <property type="match status" value="1"/>
</dbReference>
<evidence type="ECO:0000256" key="2">
    <source>
        <dbReference type="ARBA" id="ARBA00022692"/>
    </source>
</evidence>
<dbReference type="FunFam" id="1.20.1250.20:FF:000941">
    <property type="entry name" value="Uncharacterized protein"/>
    <property type="match status" value="1"/>
</dbReference>
<keyword evidence="3" id="KW-1133">Transmembrane helix</keyword>
<evidence type="ECO:0000313" key="6">
    <source>
        <dbReference type="Proteomes" id="UP000005239"/>
    </source>
</evidence>
<sequence>MDAPAWMLNILFYPATLRPTPPSFSSVTETIGERGENEWSSSRESFIRLFSLIPFGILTAILINERGILLRQKYFKYGLIAIMLARFICDLFPLLTTGVLTIVSADGYGWCTGVTLIMGYYRDAYEATLTSVTFSRLVVAYNRFPASIWWKILIGLLILLVALTLMFAMFLMISNSSSLGMAIICMVNSTSHLSKNDESLLNTSTPQSGCAQLGTIDWEPTKQSYLFSANYYGSIVTVLFTGTIADRFGPKRLLLVTFSIATILTFAAPFLAQFEYWSYFIARFIIGMGDGFVYPCINSLGGWWFPISEKSSMAALYSSGIQVAAVGSSLFGSRLCEVEFMGGWPLIFYLYGTLGVVFLNCFYFVVTDHPSDNKWLTREELRFLESSHGETARKRKLSTIPWKSIFTSPTVYACIFCSFTFSFSASINLNFLPSYFKEELSLPLSSNGLYTMVPFLCQLFFKNLFAYIADNLKRSGHLTPTQTVKAFQALGSFGSSIGYIALALLPSCERTWMALVCGFIFGLSFSSGVCGFFTCLLTIAPAYAGTITSLSMVFGQIGYALAPNTVSFVTLMEWPYKWQIILLLGAVLQILSGVVFSIAGSGDPAPWASSKVNLQKDACVEMEKLKD</sequence>
<accession>A0A2A6BBZ7</accession>
<dbReference type="InterPro" id="IPR050382">
    <property type="entry name" value="MFS_Na/Anion_cotransporter"/>
</dbReference>
<accession>A0A8R1UG05</accession>
<keyword evidence="2" id="KW-0812">Transmembrane</keyword>
<dbReference type="PANTHER" id="PTHR11662:SF405">
    <property type="entry name" value="PROTEIN CBG12249"/>
    <property type="match status" value="1"/>
</dbReference>
<organism evidence="5 6">
    <name type="scientific">Pristionchus pacificus</name>
    <name type="common">Parasitic nematode worm</name>
    <dbReference type="NCBI Taxonomy" id="54126"/>
    <lineage>
        <taxon>Eukaryota</taxon>
        <taxon>Metazoa</taxon>
        <taxon>Ecdysozoa</taxon>
        <taxon>Nematoda</taxon>
        <taxon>Chromadorea</taxon>
        <taxon>Rhabditida</taxon>
        <taxon>Rhabditina</taxon>
        <taxon>Diplogasteromorpha</taxon>
        <taxon>Diplogasteroidea</taxon>
        <taxon>Neodiplogasteridae</taxon>
        <taxon>Pristionchus</taxon>
    </lineage>
</organism>
<dbReference type="EnsemblMetazoa" id="PPA21995.1">
    <property type="protein sequence ID" value="PPA21995.1"/>
    <property type="gene ID" value="WBGene00111549"/>
</dbReference>
<comment type="subcellular location">
    <subcellularLocation>
        <location evidence="1">Membrane</location>
        <topology evidence="1">Multi-pass membrane protein</topology>
    </subcellularLocation>
</comment>
<dbReference type="GO" id="GO:0016020">
    <property type="term" value="C:membrane"/>
    <property type="evidence" value="ECO:0000318"/>
    <property type="project" value="GO_Central"/>
</dbReference>